<gene>
    <name evidence="2" type="ORF">JD844_023318</name>
</gene>
<dbReference type="InterPro" id="IPR035979">
    <property type="entry name" value="RBD_domain_sf"/>
</dbReference>
<dbReference type="EMBL" id="JAIPUX010003289">
    <property type="protein sequence ID" value="KAH0621716.1"/>
    <property type="molecule type" value="Genomic_DNA"/>
</dbReference>
<evidence type="ECO:0000256" key="1">
    <source>
        <dbReference type="SAM" id="MobiDB-lite"/>
    </source>
</evidence>
<dbReference type="Proteomes" id="UP000826234">
    <property type="component" value="Unassembled WGS sequence"/>
</dbReference>
<sequence>MSCQPHFNENSWASPYYARPWFLSNYSAYEQVTYSLVPLYSHQRAHLSTPEIYSCVANPFVVVPLWSPVPFNHHQRENNYYRYTAAEVNACRPLEESVAQSSPADTKAVLRSHQLSSNSLERTRLNKGMVNQIASGGHSDAKTLEQRERVEKNEYKSTVFNAAHKQEHSGKNETNDSSSECQAGANCSISSQSCYLSTSELNLTKENVTNLSSSVDEEHESLCKEQQKISIPPEDATEGIFNVHIHKDFLKFTNIQNDYNCSDLDDSQLEYHSAEEQDCVSHSSYIQKIETLETFRDKKLTNEHRLTGDQPQFNKLEDESSNTSCSTVSSYCSFNERLEFSRKFQDGKGTATHYLNSDGQERDEILNMFYSTEDSFGREKNNPESSLISKSGINELTKVNYLTDTAQTYKMSTNRGLFKKTDDSNITVSQISGHSHAVNQERTLASYVHTYSDGPDISDSCAHEQSIVVNTNEICTCKLHGLCKELNDITSSNNVNKNQSTVNQAVDATSDFRACFTTSRATNVKASVVTRAQNTMITMMSKHRPNEWLTDSHRSVGCNTDWSCMSENMEAVHSQIAVTDMMENSCIGDTANHGWKPQIEHPLECENSTSKDLNEIPNRLMHLSQEISDHLPDCCKDIWQRAIKAEMQLLKIRYQMYHQHCWRTYKPVMKEKEHINNSCSETGKSVSQVSLPENMEASSHSLVTHQMSEKRCFSNKNTEERKNDLVENESSNSQEITEDWFDATQNLAESDPLLSLTETQTIDDKKKASKYSAYVHVGNLSPLVSEIEGIILNMFYICCIEMFDEIYASLSFKSAHEASLAVKEMNEKPIKGKAVKVQLVKTVGENGVPSYKSSVKQEHENHRVHSTSDKNIEHKKDCNTILEKFPSALAASRVVAGGPVSSKRPEASKDSLKSSLLDLPNTPSFVSASSKIPLCISAPSKVPDPKPLSRNSCFEIDQEDVADSLLPLGSVQGIPSPSSTFVPPNALNLRSFRKIVKKLEELHPKISRDNILDALVEIKEKKGVLSGLPLSIIVQMTSSLLNKKFTSKSGENQDKK</sequence>
<evidence type="ECO:0000313" key="2">
    <source>
        <dbReference type="EMBL" id="KAH0621716.1"/>
    </source>
</evidence>
<reference evidence="2 3" key="1">
    <citation type="journal article" date="2022" name="Gigascience">
        <title>A chromosome-level genome assembly and annotation of the desert horned lizard, Phrynosoma platyrhinos, provides insight into chromosomal rearrangements among reptiles.</title>
        <authorList>
            <person name="Koochekian N."/>
            <person name="Ascanio A."/>
            <person name="Farleigh K."/>
            <person name="Card D.C."/>
            <person name="Schield D.R."/>
            <person name="Castoe T.A."/>
            <person name="Jezkova T."/>
        </authorList>
    </citation>
    <scope>NUCLEOTIDE SEQUENCE [LARGE SCALE GENOMIC DNA]</scope>
    <source>
        <strain evidence="2">NK-2021</strain>
    </source>
</reference>
<feature type="compositionally biased region" description="Basic and acidic residues" evidence="1">
    <location>
        <begin position="164"/>
        <end position="174"/>
    </location>
</feature>
<feature type="region of interest" description="Disordered" evidence="1">
    <location>
        <begin position="163"/>
        <end position="182"/>
    </location>
</feature>
<comment type="caution">
    <text evidence="2">The sequence shown here is derived from an EMBL/GenBank/DDBJ whole genome shotgun (WGS) entry which is preliminary data.</text>
</comment>
<evidence type="ECO:0000313" key="3">
    <source>
        <dbReference type="Proteomes" id="UP000826234"/>
    </source>
</evidence>
<name>A0ABQ7SWB7_PHRPL</name>
<accession>A0ABQ7SWB7</accession>
<evidence type="ECO:0008006" key="4">
    <source>
        <dbReference type="Google" id="ProtNLM"/>
    </source>
</evidence>
<keyword evidence="3" id="KW-1185">Reference proteome</keyword>
<dbReference type="SUPFAM" id="SSF54928">
    <property type="entry name" value="RNA-binding domain, RBD"/>
    <property type="match status" value="1"/>
</dbReference>
<proteinExistence type="predicted"/>
<organism evidence="2 3">
    <name type="scientific">Phrynosoma platyrhinos</name>
    <name type="common">Desert horned lizard</name>
    <dbReference type="NCBI Taxonomy" id="52577"/>
    <lineage>
        <taxon>Eukaryota</taxon>
        <taxon>Metazoa</taxon>
        <taxon>Chordata</taxon>
        <taxon>Craniata</taxon>
        <taxon>Vertebrata</taxon>
        <taxon>Euteleostomi</taxon>
        <taxon>Lepidosauria</taxon>
        <taxon>Squamata</taxon>
        <taxon>Bifurcata</taxon>
        <taxon>Unidentata</taxon>
        <taxon>Episquamata</taxon>
        <taxon>Toxicofera</taxon>
        <taxon>Iguania</taxon>
        <taxon>Phrynosomatidae</taxon>
        <taxon>Phrynosomatinae</taxon>
        <taxon>Phrynosoma</taxon>
    </lineage>
</organism>
<protein>
    <recommendedName>
        <fullName evidence="4">RNA-binding protein 44</fullName>
    </recommendedName>
</protein>